<proteinExistence type="predicted"/>
<reference evidence="4" key="1">
    <citation type="submission" date="2016-06" db="EMBL/GenBank/DDBJ databases">
        <title>Parallel loss of symbiosis genes in relatives of nitrogen-fixing non-legume Parasponia.</title>
        <authorList>
            <person name="Van Velzen R."/>
            <person name="Holmer R."/>
            <person name="Bu F."/>
            <person name="Rutten L."/>
            <person name="Van Zeijl A."/>
            <person name="Liu W."/>
            <person name="Santuari L."/>
            <person name="Cao Q."/>
            <person name="Sharma T."/>
            <person name="Shen D."/>
            <person name="Roswanjaya Y."/>
            <person name="Wardhani T."/>
            <person name="Kalhor M.S."/>
            <person name="Jansen J."/>
            <person name="Van den Hoogen J."/>
            <person name="Gungor B."/>
            <person name="Hartog M."/>
            <person name="Hontelez J."/>
            <person name="Verver J."/>
            <person name="Yang W.-C."/>
            <person name="Schijlen E."/>
            <person name="Repin R."/>
            <person name="Schilthuizen M."/>
            <person name="Schranz E."/>
            <person name="Heidstra R."/>
            <person name="Miyata K."/>
            <person name="Fedorova E."/>
            <person name="Kohlen W."/>
            <person name="Bisseling T."/>
            <person name="Smit S."/>
            <person name="Geurts R."/>
        </authorList>
    </citation>
    <scope>NUCLEOTIDE SEQUENCE [LARGE SCALE GENOMIC DNA]</scope>
    <source>
        <strain evidence="4">cv. RG33-2</strain>
    </source>
</reference>
<comment type="caution">
    <text evidence="3">The sequence shown here is derived from an EMBL/GenBank/DDBJ whole genome shotgun (WGS) entry which is preliminary data.</text>
</comment>
<evidence type="ECO:0000256" key="1">
    <source>
        <dbReference type="SAM" id="MobiDB-lite"/>
    </source>
</evidence>
<keyword evidence="2" id="KW-0472">Membrane</keyword>
<organism evidence="3 4">
    <name type="scientific">Trema orientale</name>
    <name type="common">Charcoal tree</name>
    <name type="synonym">Celtis orientalis</name>
    <dbReference type="NCBI Taxonomy" id="63057"/>
    <lineage>
        <taxon>Eukaryota</taxon>
        <taxon>Viridiplantae</taxon>
        <taxon>Streptophyta</taxon>
        <taxon>Embryophyta</taxon>
        <taxon>Tracheophyta</taxon>
        <taxon>Spermatophyta</taxon>
        <taxon>Magnoliopsida</taxon>
        <taxon>eudicotyledons</taxon>
        <taxon>Gunneridae</taxon>
        <taxon>Pentapetalae</taxon>
        <taxon>rosids</taxon>
        <taxon>fabids</taxon>
        <taxon>Rosales</taxon>
        <taxon>Cannabaceae</taxon>
        <taxon>Trema</taxon>
    </lineage>
</organism>
<name>A0A2P5FMB4_TREOI</name>
<feature type="transmembrane region" description="Helical" evidence="2">
    <location>
        <begin position="231"/>
        <end position="251"/>
    </location>
</feature>
<evidence type="ECO:0000256" key="2">
    <source>
        <dbReference type="SAM" id="Phobius"/>
    </source>
</evidence>
<dbReference type="PANTHER" id="PTHR36714:SF1">
    <property type="entry name" value="T23E23.1"/>
    <property type="match status" value="1"/>
</dbReference>
<protein>
    <recommendedName>
        <fullName evidence="5">Transmembrane protein</fullName>
    </recommendedName>
</protein>
<dbReference type="PANTHER" id="PTHR36714">
    <property type="entry name" value="T23E23.1"/>
    <property type="match status" value="1"/>
</dbReference>
<keyword evidence="2" id="KW-1133">Transmembrane helix</keyword>
<evidence type="ECO:0000313" key="3">
    <source>
        <dbReference type="EMBL" id="PON98916.1"/>
    </source>
</evidence>
<feature type="transmembrane region" description="Helical" evidence="2">
    <location>
        <begin position="46"/>
        <end position="68"/>
    </location>
</feature>
<keyword evidence="2" id="KW-0812">Transmembrane</keyword>
<dbReference type="AlphaFoldDB" id="A0A2P5FMB4"/>
<dbReference type="InParanoid" id="A0A2P5FMB4"/>
<dbReference type="OrthoDB" id="10325635at2759"/>
<evidence type="ECO:0008006" key="5">
    <source>
        <dbReference type="Google" id="ProtNLM"/>
    </source>
</evidence>
<feature type="transmembrane region" description="Helical" evidence="2">
    <location>
        <begin position="271"/>
        <end position="291"/>
    </location>
</feature>
<gene>
    <name evidence="3" type="ORF">TorRG33x02_051530</name>
</gene>
<dbReference type="Proteomes" id="UP000237000">
    <property type="component" value="Unassembled WGS sequence"/>
</dbReference>
<dbReference type="EMBL" id="JXTC01000021">
    <property type="protein sequence ID" value="PON98916.1"/>
    <property type="molecule type" value="Genomic_DNA"/>
</dbReference>
<keyword evidence="4" id="KW-1185">Reference proteome</keyword>
<feature type="transmembrane region" description="Helical" evidence="2">
    <location>
        <begin position="184"/>
        <end position="206"/>
    </location>
</feature>
<accession>A0A2P5FMB4</accession>
<sequence>MENYPTMANPEKTKKKKKKMPPSLGTAFAIIKSAIRIPLTSYAVFTFLTCLPLIFSAFSPFLMMNTLLKPASSSSLDDTTSSNSTLEFLDSISQILDVVFGDFFKFFLAITTVHAASKIYVATPHPSIGRSPRPMSLPHLLRHSINDTRRTGIAGLFLTFWLTGLFVGISRTVFSLVVHPVTHLAEAVVSSVLFGFLNLGVILAILRGNKTGFDAFWAAFDLTKGNRTRGAILMLLHGAWCWAIAVGWPSLMMTFFDGLESSQGGVALEVVHQGLLHVGAVMNLVVLVVYYHDCRNRQGMKNNIAELMEREDDHEAGSHLV</sequence>
<feature type="region of interest" description="Disordered" evidence="1">
    <location>
        <begin position="1"/>
        <end position="20"/>
    </location>
</feature>
<evidence type="ECO:0000313" key="4">
    <source>
        <dbReference type="Proteomes" id="UP000237000"/>
    </source>
</evidence>
<feature type="transmembrane region" description="Helical" evidence="2">
    <location>
        <begin position="152"/>
        <end position="178"/>
    </location>
</feature>